<name>A0AA91TNM7_NIACI</name>
<evidence type="ECO:0000259" key="2">
    <source>
        <dbReference type="Pfam" id="PF07940"/>
    </source>
</evidence>
<dbReference type="RefSeq" id="WP_095333143.1">
    <property type="nucleotide sequence ID" value="NZ_JBPCEP010000019.1"/>
</dbReference>
<reference evidence="3 4" key="1">
    <citation type="submission" date="2017-07" db="EMBL/GenBank/DDBJ databases">
        <title>Isolation and whole genome analysis of endospore-forming bacteria from heroin.</title>
        <authorList>
            <person name="Kalinowski J."/>
            <person name="Ahrens B."/>
            <person name="Al-Dilaimi A."/>
            <person name="Winkler A."/>
            <person name="Wibberg D."/>
            <person name="Schleenbecker U."/>
            <person name="Ruckert C."/>
            <person name="Wolfel R."/>
            <person name="Grass G."/>
        </authorList>
    </citation>
    <scope>NUCLEOTIDE SEQUENCE [LARGE SCALE GENOMIC DNA]</scope>
    <source>
        <strain evidence="3 4">7521-2</strain>
    </source>
</reference>
<gene>
    <name evidence="3" type="ORF">CHH57_20190</name>
</gene>
<dbReference type="GO" id="GO:0016829">
    <property type="term" value="F:lyase activity"/>
    <property type="evidence" value="ECO:0007669"/>
    <property type="project" value="InterPro"/>
</dbReference>
<dbReference type="EMBL" id="NPBQ01000125">
    <property type="protein sequence ID" value="PAD81385.1"/>
    <property type="molecule type" value="Genomic_DNA"/>
</dbReference>
<dbReference type="Pfam" id="PF07940">
    <property type="entry name" value="Hepar_II_III_C"/>
    <property type="match status" value="1"/>
</dbReference>
<dbReference type="PANTHER" id="PTHR38045">
    <property type="entry name" value="CHROMOSOME 1, WHOLE GENOME SHOTGUN SEQUENCE"/>
    <property type="match status" value="1"/>
</dbReference>
<feature type="domain" description="Heparinase II/III-like C-terminal" evidence="2">
    <location>
        <begin position="397"/>
        <end position="586"/>
    </location>
</feature>
<comment type="caution">
    <text evidence="3">The sequence shown here is derived from an EMBL/GenBank/DDBJ whole genome shotgun (WGS) entry which is preliminary data.</text>
</comment>
<dbReference type="InterPro" id="IPR008929">
    <property type="entry name" value="Chondroitin_lyas"/>
</dbReference>
<dbReference type="InterPro" id="IPR012480">
    <property type="entry name" value="Hepar_II_III_C"/>
</dbReference>
<dbReference type="Proteomes" id="UP000216961">
    <property type="component" value="Unassembled WGS sequence"/>
</dbReference>
<proteinExistence type="predicted"/>
<comment type="subcellular location">
    <subcellularLocation>
        <location evidence="1">Cell envelope</location>
    </subcellularLocation>
</comment>
<dbReference type="PANTHER" id="PTHR38045:SF1">
    <property type="entry name" value="HEPARINASE II_III-LIKE PROTEIN"/>
    <property type="match status" value="1"/>
</dbReference>
<dbReference type="Gene3D" id="2.70.98.70">
    <property type="match status" value="1"/>
</dbReference>
<protein>
    <recommendedName>
        <fullName evidence="2">Heparinase II/III-like C-terminal domain-containing protein</fullName>
    </recommendedName>
</protein>
<dbReference type="GO" id="GO:0030313">
    <property type="term" value="C:cell envelope"/>
    <property type="evidence" value="ECO:0007669"/>
    <property type="project" value="UniProtKB-SubCell"/>
</dbReference>
<dbReference type="Gene3D" id="1.50.10.100">
    <property type="entry name" value="Chondroitin AC/alginate lyase"/>
    <property type="match status" value="1"/>
</dbReference>
<evidence type="ECO:0000256" key="1">
    <source>
        <dbReference type="ARBA" id="ARBA00004196"/>
    </source>
</evidence>
<dbReference type="AlphaFoldDB" id="A0AA91TNM7"/>
<evidence type="ECO:0000313" key="3">
    <source>
        <dbReference type="EMBL" id="PAD81385.1"/>
    </source>
</evidence>
<dbReference type="SUPFAM" id="SSF48230">
    <property type="entry name" value="Chondroitin AC/alginate lyase"/>
    <property type="match status" value="1"/>
</dbReference>
<accession>A0AA91TNM7</accession>
<sequence>MTFEELLEKLDGKYSLFFPNAEAKKAWWKSIQHNPDYADILKQVSETLEQLQQQKINNDELPYSLFQLFETTGTRIEYETAYFQKRRKLNTYAIMVLLEPEKEEFRKVLQDIIWSICNEFSWCLPAHLINSPETDCGQLYSLTEKQDTTYTIDLFSAETAFALSEIYTLTKEYLDPLIGKRIYEEVYNRTFIPFLEGNFKWETETHNWAAVCGGSIGSAAIHLIQDSTELALILEKVLPVMESYLSGFAEDGICMEGYLYWQYGFGFYSYFADLLNQRSDGTINLFMQKKVHQVALFQQRSFLEGDLVVNFSDAPPKAKVLIGMSHFLVNQYEDVIVPELPLYARYQDDHCSRWAPAIRALLWFDSSLSPSKWEEGTFISEDSQWLISRVQSNAGSFAFAAKGGSNNEPHNHNDIGHFILQANKTTLLQDLGSGLYTKDYFNENRYTYLCNSSKGHSVPIINHSYQEAGKASYARLVTANSDRKRDLFELEMTKAYRDPSLLNVSRKFTWIKTEFPKLIVEDIFKFSEEPKSIIERFILPNVSVERCDGGISIKGESCIHIYFDSNYYEVSIQRDSFVNHFNKGEEVLLLDLSLKKLSRNFRVYLEFEFSSEK</sequence>
<evidence type="ECO:0000313" key="4">
    <source>
        <dbReference type="Proteomes" id="UP000216961"/>
    </source>
</evidence>
<organism evidence="3 4">
    <name type="scientific">Niallia circulans</name>
    <name type="common">Bacillus circulans</name>
    <dbReference type="NCBI Taxonomy" id="1397"/>
    <lineage>
        <taxon>Bacteria</taxon>
        <taxon>Bacillati</taxon>
        <taxon>Bacillota</taxon>
        <taxon>Bacilli</taxon>
        <taxon>Bacillales</taxon>
        <taxon>Bacillaceae</taxon>
        <taxon>Niallia</taxon>
    </lineage>
</organism>